<dbReference type="FunFam" id="3.30.70.270:FF:000001">
    <property type="entry name" value="Diguanylate cyclase domain protein"/>
    <property type="match status" value="1"/>
</dbReference>
<dbReference type="PANTHER" id="PTHR44757">
    <property type="entry name" value="DIGUANYLATE CYCLASE DGCP"/>
    <property type="match status" value="1"/>
</dbReference>
<dbReference type="InterPro" id="IPR052155">
    <property type="entry name" value="Biofilm_reg_signaling"/>
</dbReference>
<dbReference type="CDD" id="cd01949">
    <property type="entry name" value="GGDEF"/>
    <property type="match status" value="1"/>
</dbReference>
<dbReference type="PANTHER" id="PTHR44757:SF2">
    <property type="entry name" value="BIOFILM ARCHITECTURE MAINTENANCE PROTEIN MBAA"/>
    <property type="match status" value="1"/>
</dbReference>
<dbReference type="PROSITE" id="PS50113">
    <property type="entry name" value="PAC"/>
    <property type="match status" value="1"/>
</dbReference>
<dbReference type="EMBL" id="WEKT01000051">
    <property type="protein sequence ID" value="MZI95310.1"/>
    <property type="molecule type" value="Genomic_DNA"/>
</dbReference>
<sequence length="613" mass="69611">MNDKLMVTSCEIREVKEQAFSKLKSTNIGELNELDSLLSVVSFQFQSLMVQVTLFDVDNDVLQQYPIAIYGQTLLEPPRISAFNQTVLKAKILTQATLEPGPIYAFGLPLHITDYGDVGVLTLMLTTNIELSDQHIECLSLFSHAIEQILTTRLNRYRSDIISLSIAKIAEQKAITRHILLLEEVAKVSGVGGWEYDYATQELYITQRTREIHELPNDAQISLEDAFNFYAPEAQDDIRQAVEQAVNVTGIWFCELPFITAKGNRIWVRTSGKAVRENGAVVRLNGAFQDITAIREQEKQLKESEQLAKERSSELQTILANMSQGVAVFDKHSRLKYWNTPYVDILGHDPKQIHHGKLHLDLLKETVREHAQHLEPQQLFDEMQDHFQRGEPLRTKRELLDNRIVTILYSPLPDQGWIITVEDITEREIATSKIAHAAHHDTLTGLANRTLFNESLEKIVLSEEHHQNKCDTVLMLLDLDKFKQINDTHGHLVGDKILKAVAQRLVHAVRCTDVVARLGGDEFAVILSGHDKIYEIAISTAKRIQQTICKPYRIDKLQLKIGISIGLSLVKESDESISDVINRADLALYAVKNSGRNHFLFYDETLERKTNTK</sequence>
<dbReference type="InterPro" id="IPR013655">
    <property type="entry name" value="PAS_fold_3"/>
</dbReference>
<feature type="domain" description="PAS" evidence="2">
    <location>
        <begin position="311"/>
        <end position="353"/>
    </location>
</feature>
<comment type="cofactor">
    <cofactor evidence="1">
        <name>Mg(2+)</name>
        <dbReference type="ChEBI" id="CHEBI:18420"/>
    </cofactor>
</comment>
<dbReference type="SUPFAM" id="SSF55073">
    <property type="entry name" value="Nucleotide cyclase"/>
    <property type="match status" value="1"/>
</dbReference>
<dbReference type="InterPro" id="IPR035965">
    <property type="entry name" value="PAS-like_dom_sf"/>
</dbReference>
<protein>
    <submittedName>
        <fullName evidence="5">Diguanylate cyclase</fullName>
    </submittedName>
</protein>
<dbReference type="SMART" id="SM00267">
    <property type="entry name" value="GGDEF"/>
    <property type="match status" value="1"/>
</dbReference>
<gene>
    <name evidence="5" type="ORF">F9817_19225</name>
</gene>
<evidence type="ECO:0000313" key="5">
    <source>
        <dbReference type="EMBL" id="MZI95310.1"/>
    </source>
</evidence>
<dbReference type="SUPFAM" id="SSF55785">
    <property type="entry name" value="PYP-like sensor domain (PAS domain)"/>
    <property type="match status" value="2"/>
</dbReference>
<keyword evidence="6" id="KW-1185">Reference proteome</keyword>
<dbReference type="NCBIfam" id="TIGR00254">
    <property type="entry name" value="GGDEF"/>
    <property type="match status" value="1"/>
</dbReference>
<dbReference type="InterPro" id="IPR000014">
    <property type="entry name" value="PAS"/>
</dbReference>
<name>A0A7X4LNL8_9VIBR</name>
<comment type="caution">
    <text evidence="5">The sequence shown here is derived from an EMBL/GenBank/DDBJ whole genome shotgun (WGS) entry which is preliminary data.</text>
</comment>
<dbReference type="Pfam" id="PF00990">
    <property type="entry name" value="GGDEF"/>
    <property type="match status" value="1"/>
</dbReference>
<dbReference type="CDD" id="cd00130">
    <property type="entry name" value="PAS"/>
    <property type="match status" value="1"/>
</dbReference>
<dbReference type="InterPro" id="IPR000160">
    <property type="entry name" value="GGDEF_dom"/>
</dbReference>
<dbReference type="Pfam" id="PF12860">
    <property type="entry name" value="PAS_7"/>
    <property type="match status" value="1"/>
</dbReference>
<dbReference type="Pfam" id="PF08447">
    <property type="entry name" value="PAS_3"/>
    <property type="match status" value="1"/>
</dbReference>
<evidence type="ECO:0000256" key="1">
    <source>
        <dbReference type="ARBA" id="ARBA00001946"/>
    </source>
</evidence>
<reference evidence="5 6" key="1">
    <citation type="submission" date="2019-10" db="EMBL/GenBank/DDBJ databases">
        <title>Vibrio sp. nov. isolated from a shrimp pond.</title>
        <authorList>
            <person name="Gomez-Gil B."/>
            <person name="Enciso-Ibarra J."/>
            <person name="Enciso-Ibarra K."/>
            <person name="Bolan-Mejia C."/>
        </authorList>
    </citation>
    <scope>NUCLEOTIDE SEQUENCE [LARGE SCALE GENOMIC DNA]</scope>
    <source>
        <strain evidence="5 6">CAIM 722</strain>
    </source>
</reference>
<evidence type="ECO:0000259" key="4">
    <source>
        <dbReference type="PROSITE" id="PS50887"/>
    </source>
</evidence>
<organism evidence="5 6">
    <name type="scientific">Vibrio eleionomae</name>
    <dbReference type="NCBI Taxonomy" id="2653505"/>
    <lineage>
        <taxon>Bacteria</taxon>
        <taxon>Pseudomonadati</taxon>
        <taxon>Pseudomonadota</taxon>
        <taxon>Gammaproteobacteria</taxon>
        <taxon>Vibrionales</taxon>
        <taxon>Vibrionaceae</taxon>
        <taxon>Vibrio</taxon>
    </lineage>
</organism>
<dbReference type="AlphaFoldDB" id="A0A7X4LNL8"/>
<dbReference type="Proteomes" id="UP000462621">
    <property type="component" value="Unassembled WGS sequence"/>
</dbReference>
<dbReference type="PROSITE" id="PS50112">
    <property type="entry name" value="PAS"/>
    <property type="match status" value="1"/>
</dbReference>
<dbReference type="Gene3D" id="3.30.70.270">
    <property type="match status" value="1"/>
</dbReference>
<evidence type="ECO:0000259" key="3">
    <source>
        <dbReference type="PROSITE" id="PS50113"/>
    </source>
</evidence>
<proteinExistence type="predicted"/>
<dbReference type="InterPro" id="IPR000700">
    <property type="entry name" value="PAS-assoc_C"/>
</dbReference>
<feature type="domain" description="PAC" evidence="3">
    <location>
        <begin position="252"/>
        <end position="303"/>
    </location>
</feature>
<dbReference type="Gene3D" id="3.30.450.20">
    <property type="entry name" value="PAS domain"/>
    <property type="match status" value="2"/>
</dbReference>
<dbReference type="GO" id="GO:0003824">
    <property type="term" value="F:catalytic activity"/>
    <property type="evidence" value="ECO:0007669"/>
    <property type="project" value="UniProtKB-ARBA"/>
</dbReference>
<evidence type="ECO:0000313" key="6">
    <source>
        <dbReference type="Proteomes" id="UP000462621"/>
    </source>
</evidence>
<accession>A0A7X4LNL8</accession>
<evidence type="ECO:0000259" key="2">
    <source>
        <dbReference type="PROSITE" id="PS50112"/>
    </source>
</evidence>
<dbReference type="RefSeq" id="WP_161157789.1">
    <property type="nucleotide sequence ID" value="NZ_WEKT01000051.1"/>
</dbReference>
<dbReference type="PROSITE" id="PS50887">
    <property type="entry name" value="GGDEF"/>
    <property type="match status" value="1"/>
</dbReference>
<feature type="domain" description="GGDEF" evidence="4">
    <location>
        <begin position="470"/>
        <end position="604"/>
    </location>
</feature>
<dbReference type="InterPro" id="IPR043128">
    <property type="entry name" value="Rev_trsase/Diguanyl_cyclase"/>
</dbReference>
<dbReference type="InterPro" id="IPR029787">
    <property type="entry name" value="Nucleotide_cyclase"/>
</dbReference>
<dbReference type="SMART" id="SM00091">
    <property type="entry name" value="PAS"/>
    <property type="match status" value="1"/>
</dbReference>